<evidence type="ECO:0000256" key="1">
    <source>
        <dbReference type="ARBA" id="ARBA00022598"/>
    </source>
</evidence>
<evidence type="ECO:0000256" key="2">
    <source>
        <dbReference type="ARBA" id="ARBA00022741"/>
    </source>
</evidence>
<dbReference type="EMBL" id="FXAT01000001">
    <property type="protein sequence ID" value="SMG08551.1"/>
    <property type="molecule type" value="Genomic_DNA"/>
</dbReference>
<dbReference type="SUPFAM" id="SSF51246">
    <property type="entry name" value="Rudiment single hybrid motif"/>
    <property type="match status" value="1"/>
</dbReference>
<dbReference type="PROSITE" id="PS00867">
    <property type="entry name" value="CPSASE_2"/>
    <property type="match status" value="1"/>
</dbReference>
<dbReference type="SUPFAM" id="SSF56059">
    <property type="entry name" value="Glutathione synthetase ATP-binding domain-like"/>
    <property type="match status" value="1"/>
</dbReference>
<dbReference type="PANTHER" id="PTHR18866">
    <property type="entry name" value="CARBOXYLASE:PYRUVATE/ACETYL-COA/PROPIONYL-COA CARBOXYLASE"/>
    <property type="match status" value="1"/>
</dbReference>
<dbReference type="OrthoDB" id="9803706at2"/>
<proteinExistence type="predicted"/>
<dbReference type="RefSeq" id="WP_085480464.1">
    <property type="nucleotide sequence ID" value="NZ_FXAT01000001.1"/>
</dbReference>
<dbReference type="Gene3D" id="3.30.470.20">
    <property type="entry name" value="ATP-grasp fold, B domain"/>
    <property type="match status" value="1"/>
</dbReference>
<evidence type="ECO:0000313" key="9">
    <source>
        <dbReference type="Proteomes" id="UP000193228"/>
    </source>
</evidence>
<dbReference type="InterPro" id="IPR005482">
    <property type="entry name" value="Biotin_COase_C"/>
</dbReference>
<dbReference type="InterPro" id="IPR011764">
    <property type="entry name" value="Biotin_carboxylation_dom"/>
</dbReference>
<dbReference type="GO" id="GO:0046872">
    <property type="term" value="F:metal ion binding"/>
    <property type="evidence" value="ECO:0007669"/>
    <property type="project" value="InterPro"/>
</dbReference>
<dbReference type="SMART" id="SM00878">
    <property type="entry name" value="Biotin_carb_C"/>
    <property type="match status" value="1"/>
</dbReference>
<dbReference type="PROSITE" id="PS50979">
    <property type="entry name" value="BC"/>
    <property type="match status" value="1"/>
</dbReference>
<dbReference type="InterPro" id="IPR011761">
    <property type="entry name" value="ATP-grasp"/>
</dbReference>
<dbReference type="PROSITE" id="PS50975">
    <property type="entry name" value="ATP_GRASP"/>
    <property type="match status" value="1"/>
</dbReference>
<dbReference type="InterPro" id="IPR005481">
    <property type="entry name" value="BC-like_N"/>
</dbReference>
<organism evidence="8 9">
    <name type="scientific">Paraburkholderia susongensis</name>
    <dbReference type="NCBI Taxonomy" id="1515439"/>
    <lineage>
        <taxon>Bacteria</taxon>
        <taxon>Pseudomonadati</taxon>
        <taxon>Pseudomonadota</taxon>
        <taxon>Betaproteobacteria</taxon>
        <taxon>Burkholderiales</taxon>
        <taxon>Burkholderiaceae</taxon>
        <taxon>Paraburkholderia</taxon>
    </lineage>
</organism>
<dbReference type="Pfam" id="PF02785">
    <property type="entry name" value="Biotin_carb_C"/>
    <property type="match status" value="1"/>
</dbReference>
<keyword evidence="3 5" id="KW-0067">ATP-binding</keyword>
<keyword evidence="2 5" id="KW-0547">Nucleotide-binding</keyword>
<sequence length="462" mass="50162">MFTKVLVANRGAVAARIIRALRQMNIRSVAVCSEADATLPYLAQADEVYAIGPAPAMSSYLDQDRLMEVLARSKADAVHPGYGFLSENAGFARRVIEAGAAFIGPSPRWIEAMGHKTRARELMARHGMPMSPSSGLLDEHTESISAAARAIGYPVLIKPAAGGGGIGMVPACDEVSLLAAIEQARSLSRKSFGNADLYLEKLIKRPRHIEFQILADKAGNACHLFERDCSVQRRHQKVIEESPAPLLPRRDLEATAERVASLLQDIGYDVIGTIETLFGADGTCNFLEMNTRLQVEHAVTEAITGVDLVTSQIRLAAGEELATVIPDSPRVNGHAIEVRVYAEDPVRFFPSPGKLEVFELPRGDGIRVETGYAQGNTVTPHYDPLLAKIIVHATDRAAAIRQMIEALRATEIRGVKTNIPFALQVLDDEPFQLGHVHTGLGMDILAAARHGNSPVFNDVQKY</sequence>
<dbReference type="InterPro" id="IPR016185">
    <property type="entry name" value="PreATP-grasp_dom_sf"/>
</dbReference>
<accession>A0A1X7I2A8</accession>
<evidence type="ECO:0000256" key="3">
    <source>
        <dbReference type="ARBA" id="ARBA00022840"/>
    </source>
</evidence>
<feature type="domain" description="Biotin carboxylation" evidence="7">
    <location>
        <begin position="1"/>
        <end position="446"/>
    </location>
</feature>
<reference evidence="9" key="1">
    <citation type="submission" date="2017-04" db="EMBL/GenBank/DDBJ databases">
        <authorList>
            <person name="Varghese N."/>
            <person name="Submissions S."/>
        </authorList>
    </citation>
    <scope>NUCLEOTIDE SEQUENCE [LARGE SCALE GENOMIC DNA]</scope>
    <source>
        <strain evidence="9">LMG 29540</strain>
    </source>
</reference>
<keyword evidence="1" id="KW-0436">Ligase</keyword>
<protein>
    <submittedName>
        <fullName evidence="8">Acetyl-CoA carboxylase, biotin carboxylase subunit</fullName>
    </submittedName>
</protein>
<evidence type="ECO:0000259" key="7">
    <source>
        <dbReference type="PROSITE" id="PS50979"/>
    </source>
</evidence>
<dbReference type="STRING" id="1515439.SAMN06265784_101268"/>
<dbReference type="InterPro" id="IPR011054">
    <property type="entry name" value="Rudment_hybrid_motif"/>
</dbReference>
<dbReference type="Pfam" id="PF02786">
    <property type="entry name" value="CPSase_L_D2"/>
    <property type="match status" value="1"/>
</dbReference>
<dbReference type="GO" id="GO:0016874">
    <property type="term" value="F:ligase activity"/>
    <property type="evidence" value="ECO:0007669"/>
    <property type="project" value="UniProtKB-KW"/>
</dbReference>
<keyword evidence="9" id="KW-1185">Reference proteome</keyword>
<evidence type="ECO:0000259" key="6">
    <source>
        <dbReference type="PROSITE" id="PS50975"/>
    </source>
</evidence>
<dbReference type="PANTHER" id="PTHR18866:SF33">
    <property type="entry name" value="METHYLCROTONOYL-COA CARBOXYLASE SUBUNIT ALPHA, MITOCHONDRIAL-RELATED"/>
    <property type="match status" value="1"/>
</dbReference>
<evidence type="ECO:0000313" key="8">
    <source>
        <dbReference type="EMBL" id="SMG08551.1"/>
    </source>
</evidence>
<dbReference type="Pfam" id="PF00289">
    <property type="entry name" value="Biotin_carb_N"/>
    <property type="match status" value="1"/>
</dbReference>
<dbReference type="GO" id="GO:0005524">
    <property type="term" value="F:ATP binding"/>
    <property type="evidence" value="ECO:0007669"/>
    <property type="project" value="UniProtKB-UniRule"/>
</dbReference>
<keyword evidence="4" id="KW-0092">Biotin</keyword>
<feature type="domain" description="ATP-grasp" evidence="6">
    <location>
        <begin position="120"/>
        <end position="317"/>
    </location>
</feature>
<dbReference type="Proteomes" id="UP000193228">
    <property type="component" value="Unassembled WGS sequence"/>
</dbReference>
<dbReference type="InterPro" id="IPR050856">
    <property type="entry name" value="Biotin_carboxylase_complex"/>
</dbReference>
<dbReference type="InterPro" id="IPR005479">
    <property type="entry name" value="CPAse_ATP-bd"/>
</dbReference>
<dbReference type="PROSITE" id="PS00866">
    <property type="entry name" value="CPSASE_1"/>
    <property type="match status" value="1"/>
</dbReference>
<evidence type="ECO:0000256" key="4">
    <source>
        <dbReference type="ARBA" id="ARBA00023267"/>
    </source>
</evidence>
<name>A0A1X7I2A8_9BURK</name>
<dbReference type="SUPFAM" id="SSF52440">
    <property type="entry name" value="PreATP-grasp domain"/>
    <property type="match status" value="1"/>
</dbReference>
<gene>
    <name evidence="8" type="ORF">SAMN06265784_101268</name>
</gene>
<evidence type="ECO:0000256" key="5">
    <source>
        <dbReference type="PROSITE-ProRule" id="PRU00409"/>
    </source>
</evidence>
<dbReference type="AlphaFoldDB" id="A0A1X7I2A8"/>